<proteinExistence type="predicted"/>
<sequence>MLKNLWLQWEVLVSHSIQSFKSQKQLSNIWILEALTHSVLERLIQTSLDSVQFFIGVQTGGVESEL</sequence>
<evidence type="ECO:0000313" key="1">
    <source>
        <dbReference type="EMBL" id="MEQ2230454.1"/>
    </source>
</evidence>
<dbReference type="EMBL" id="JAHRIQ010027367">
    <property type="protein sequence ID" value="MEQ2230454.1"/>
    <property type="molecule type" value="Genomic_DNA"/>
</dbReference>
<reference evidence="1 2" key="1">
    <citation type="submission" date="2021-06" db="EMBL/GenBank/DDBJ databases">
        <authorList>
            <person name="Palmer J.M."/>
        </authorList>
    </citation>
    <scope>NUCLEOTIDE SEQUENCE [LARGE SCALE GENOMIC DNA]</scope>
    <source>
        <strain evidence="2">if_2019</strain>
        <tissue evidence="1">Muscle</tissue>
    </source>
</reference>
<keyword evidence="2" id="KW-1185">Reference proteome</keyword>
<evidence type="ECO:0000313" key="2">
    <source>
        <dbReference type="Proteomes" id="UP001482620"/>
    </source>
</evidence>
<name>A0ABV0TCB8_9TELE</name>
<gene>
    <name evidence="1" type="ORF">ILYODFUR_029474</name>
</gene>
<accession>A0ABV0TCB8</accession>
<dbReference type="Proteomes" id="UP001482620">
    <property type="component" value="Unassembled WGS sequence"/>
</dbReference>
<organism evidence="1 2">
    <name type="scientific">Ilyodon furcidens</name>
    <name type="common">goldbreast splitfin</name>
    <dbReference type="NCBI Taxonomy" id="33524"/>
    <lineage>
        <taxon>Eukaryota</taxon>
        <taxon>Metazoa</taxon>
        <taxon>Chordata</taxon>
        <taxon>Craniata</taxon>
        <taxon>Vertebrata</taxon>
        <taxon>Euteleostomi</taxon>
        <taxon>Actinopterygii</taxon>
        <taxon>Neopterygii</taxon>
        <taxon>Teleostei</taxon>
        <taxon>Neoteleostei</taxon>
        <taxon>Acanthomorphata</taxon>
        <taxon>Ovalentaria</taxon>
        <taxon>Atherinomorphae</taxon>
        <taxon>Cyprinodontiformes</taxon>
        <taxon>Goodeidae</taxon>
        <taxon>Ilyodon</taxon>
    </lineage>
</organism>
<comment type="caution">
    <text evidence="1">The sequence shown here is derived from an EMBL/GenBank/DDBJ whole genome shotgun (WGS) entry which is preliminary data.</text>
</comment>
<protein>
    <recommendedName>
        <fullName evidence="3">Maturase K</fullName>
    </recommendedName>
</protein>
<evidence type="ECO:0008006" key="3">
    <source>
        <dbReference type="Google" id="ProtNLM"/>
    </source>
</evidence>